<accession>A0A377IWR7</accession>
<organism evidence="2 3">
    <name type="scientific">Haemophilus pittmaniae</name>
    <dbReference type="NCBI Taxonomy" id="249188"/>
    <lineage>
        <taxon>Bacteria</taxon>
        <taxon>Pseudomonadati</taxon>
        <taxon>Pseudomonadota</taxon>
        <taxon>Gammaproteobacteria</taxon>
        <taxon>Pasteurellales</taxon>
        <taxon>Pasteurellaceae</taxon>
        <taxon>Haemophilus</taxon>
    </lineage>
</organism>
<dbReference type="EMBL" id="UGHS01000001">
    <property type="protein sequence ID" value="STO92398.1"/>
    <property type="molecule type" value="Genomic_DNA"/>
</dbReference>
<dbReference type="AlphaFoldDB" id="A0A377IWR7"/>
<sequence length="58" mass="6814">MQKNNDALKRWMQLNEAMNLYNTVRVGMEDSDFPEYENSNVENIQSDVISSIDEDDKE</sequence>
<feature type="region of interest" description="Disordered" evidence="1">
    <location>
        <begin position="31"/>
        <end position="58"/>
    </location>
</feature>
<feature type="compositionally biased region" description="Polar residues" evidence="1">
    <location>
        <begin position="37"/>
        <end position="49"/>
    </location>
</feature>
<evidence type="ECO:0000313" key="3">
    <source>
        <dbReference type="Proteomes" id="UP000255264"/>
    </source>
</evidence>
<name>A0A377IWR7_9PAST</name>
<reference evidence="2 3" key="1">
    <citation type="submission" date="2018-06" db="EMBL/GenBank/DDBJ databases">
        <authorList>
            <consortium name="Pathogen Informatics"/>
            <person name="Doyle S."/>
        </authorList>
    </citation>
    <scope>NUCLEOTIDE SEQUENCE [LARGE SCALE GENOMIC DNA]</scope>
    <source>
        <strain evidence="2 3">NCTC13335</strain>
    </source>
</reference>
<evidence type="ECO:0000313" key="2">
    <source>
        <dbReference type="EMBL" id="STO92398.1"/>
    </source>
</evidence>
<proteinExistence type="predicted"/>
<evidence type="ECO:0000256" key="1">
    <source>
        <dbReference type="SAM" id="MobiDB-lite"/>
    </source>
</evidence>
<dbReference type="RefSeq" id="WP_181811460.1">
    <property type="nucleotide sequence ID" value="NZ_UGHS01000001.1"/>
</dbReference>
<keyword evidence="3" id="KW-1185">Reference proteome</keyword>
<dbReference type="Proteomes" id="UP000255264">
    <property type="component" value="Unassembled WGS sequence"/>
</dbReference>
<protein>
    <submittedName>
        <fullName evidence="2">Uncharacterized protein</fullName>
    </submittedName>
</protein>
<gene>
    <name evidence="2" type="ORF">NCTC13335_00220</name>
</gene>